<dbReference type="PANTHER" id="PTHR10629">
    <property type="entry name" value="CYTOSINE-SPECIFIC METHYLTRANSFERASE"/>
    <property type="match status" value="1"/>
</dbReference>
<reference evidence="10" key="1">
    <citation type="submission" date="2019-11" db="EMBL/GenBank/DDBJ databases">
        <title>Isolation and characterization of a novel species in the genus Sulfuriferula.</title>
        <authorList>
            <person name="Mochizuki J."/>
            <person name="Kojima H."/>
            <person name="Fukui M."/>
        </authorList>
    </citation>
    <scope>NUCLEOTIDE SEQUENCE [LARGE SCALE GENOMIC DNA]</scope>
    <source>
        <strain evidence="10">SGTM</strain>
    </source>
</reference>
<evidence type="ECO:0000313" key="9">
    <source>
        <dbReference type="EMBL" id="BBP00351.1"/>
    </source>
</evidence>
<dbReference type="GO" id="GO:0009307">
    <property type="term" value="P:DNA restriction-modification system"/>
    <property type="evidence" value="ECO:0007669"/>
    <property type="project" value="UniProtKB-KW"/>
</dbReference>
<dbReference type="GO" id="GO:0032259">
    <property type="term" value="P:methylation"/>
    <property type="evidence" value="ECO:0007669"/>
    <property type="project" value="UniProtKB-KW"/>
</dbReference>
<keyword evidence="10" id="KW-1185">Reference proteome</keyword>
<dbReference type="RefSeq" id="WP_162084292.1">
    <property type="nucleotide sequence ID" value="NZ_AP021881.1"/>
</dbReference>
<keyword evidence="5" id="KW-0680">Restriction system</keyword>
<proteinExistence type="inferred from homology"/>
<dbReference type="GO" id="GO:0003886">
    <property type="term" value="F:DNA (cytosine-5-)-methyltransferase activity"/>
    <property type="evidence" value="ECO:0007669"/>
    <property type="project" value="UniProtKB-EC"/>
</dbReference>
<sequence length="517" mass="58758">MSQDEPIPIVDLFAGPGGLGEGFSALDNGNAFKILVSAEMETSAHQTLKLRSFFRILKTQDSSSLESYYRFCNGESDTEYDDKSLPAWEEANKEARRITLGTTTGNLELDTILDKEKINASKPWILIGGPPCQAYSLVGRSRNRGKTDYCPEQDHRHYLYREYLRIIQEYQPAVFVMENVKGILSSTIDGQKIFNTILRDLSDPNLALGKSLGRSYKIHSLAVPTYFEKGMDPQDINAHDFIIRTEEFGIPQARHRVILIGIREDINVNPKLLDKVSEFTVQDVIGKLPRLRSRLSKGGDNAEKWTTTVKQHLQELHAEASKRKELHELTAVLDRLKHAIDSDLDFGALRLDIENQPAILNSKLDEWYRDNNLKVILNHESRGHMSSDLRRYIYAAAYAEAYGLSPKGHQQFDLEGLRPNHNNWESGKFSDRFRVQLKGRPSTTVTSHISKDGHYFIHPDPAQCRSLTVREAARLQTFPDNYFFQGNRTQQFHQVGNAVPPLLANKIAKIVFHLLGN</sequence>
<evidence type="ECO:0000256" key="4">
    <source>
        <dbReference type="ARBA" id="ARBA00022691"/>
    </source>
</evidence>
<evidence type="ECO:0000256" key="1">
    <source>
        <dbReference type="ARBA" id="ARBA00011975"/>
    </source>
</evidence>
<dbReference type="GO" id="GO:0003677">
    <property type="term" value="F:DNA binding"/>
    <property type="evidence" value="ECO:0007669"/>
    <property type="project" value="TreeGrafter"/>
</dbReference>
<dbReference type="PANTHER" id="PTHR10629:SF52">
    <property type="entry name" value="DNA (CYTOSINE-5)-METHYLTRANSFERASE 1"/>
    <property type="match status" value="1"/>
</dbReference>
<evidence type="ECO:0000256" key="2">
    <source>
        <dbReference type="ARBA" id="ARBA00022603"/>
    </source>
</evidence>
<dbReference type="SUPFAM" id="SSF53335">
    <property type="entry name" value="S-adenosyl-L-methionine-dependent methyltransferases"/>
    <property type="match status" value="1"/>
</dbReference>
<keyword evidence="2 7" id="KW-0489">Methyltransferase</keyword>
<keyword evidence="4 7" id="KW-0949">S-adenosyl-L-methionine</keyword>
<dbReference type="EC" id="2.1.1.37" evidence="1"/>
<comment type="similarity">
    <text evidence="7 8">Belongs to the class I-like SAM-binding methyltransferase superfamily. C5-methyltransferase family.</text>
</comment>
<evidence type="ECO:0000256" key="5">
    <source>
        <dbReference type="ARBA" id="ARBA00022747"/>
    </source>
</evidence>
<keyword evidence="9" id="KW-0378">Hydrolase</keyword>
<dbReference type="Pfam" id="PF00145">
    <property type="entry name" value="DNA_methylase"/>
    <property type="match status" value="2"/>
</dbReference>
<evidence type="ECO:0000256" key="8">
    <source>
        <dbReference type="RuleBase" id="RU000416"/>
    </source>
</evidence>
<feature type="active site" evidence="7">
    <location>
        <position position="132"/>
    </location>
</feature>
<dbReference type="InterPro" id="IPR050390">
    <property type="entry name" value="C5-Methyltransferase"/>
</dbReference>
<dbReference type="InterPro" id="IPR029063">
    <property type="entry name" value="SAM-dependent_MTases_sf"/>
</dbReference>
<gene>
    <name evidence="9" type="ORF">SFSGTM_10590</name>
</gene>
<dbReference type="AlphaFoldDB" id="A0A809RNG2"/>
<evidence type="ECO:0000313" key="10">
    <source>
        <dbReference type="Proteomes" id="UP000463939"/>
    </source>
</evidence>
<dbReference type="EMBL" id="AP021881">
    <property type="protein sequence ID" value="BBP00351.1"/>
    <property type="molecule type" value="Genomic_DNA"/>
</dbReference>
<name>A0A809RNG2_9PROT</name>
<keyword evidence="3 7" id="KW-0808">Transferase</keyword>
<evidence type="ECO:0000256" key="3">
    <source>
        <dbReference type="ARBA" id="ARBA00022679"/>
    </source>
</evidence>
<dbReference type="Gene3D" id="3.40.50.150">
    <property type="entry name" value="Vaccinia Virus protein VP39"/>
    <property type="match status" value="1"/>
</dbReference>
<dbReference type="KEGG" id="sniv:SFSGTM_10590"/>
<evidence type="ECO:0000256" key="7">
    <source>
        <dbReference type="PROSITE-ProRule" id="PRU01016"/>
    </source>
</evidence>
<organism evidence="9 10">
    <name type="scientific">Sulfuriferula nivalis</name>
    <dbReference type="NCBI Taxonomy" id="2675298"/>
    <lineage>
        <taxon>Bacteria</taxon>
        <taxon>Pseudomonadati</taxon>
        <taxon>Pseudomonadota</taxon>
        <taxon>Betaproteobacteria</taxon>
        <taxon>Nitrosomonadales</taxon>
        <taxon>Sulfuricellaceae</taxon>
        <taxon>Sulfuriferula</taxon>
    </lineage>
</organism>
<dbReference type="PROSITE" id="PS51679">
    <property type="entry name" value="SAM_MT_C5"/>
    <property type="match status" value="1"/>
</dbReference>
<dbReference type="Proteomes" id="UP000463939">
    <property type="component" value="Chromosome"/>
</dbReference>
<dbReference type="GO" id="GO:0004519">
    <property type="term" value="F:endonuclease activity"/>
    <property type="evidence" value="ECO:0007669"/>
    <property type="project" value="UniProtKB-KW"/>
</dbReference>
<dbReference type="NCBIfam" id="TIGR00675">
    <property type="entry name" value="dcm"/>
    <property type="match status" value="1"/>
</dbReference>
<keyword evidence="9" id="KW-0255">Endonuclease</keyword>
<keyword evidence="9" id="KW-0540">Nuclease</keyword>
<dbReference type="InterPro" id="IPR001525">
    <property type="entry name" value="C5_MeTfrase"/>
</dbReference>
<evidence type="ECO:0000256" key="6">
    <source>
        <dbReference type="ARBA" id="ARBA00047422"/>
    </source>
</evidence>
<dbReference type="GO" id="GO:0044027">
    <property type="term" value="P:negative regulation of gene expression via chromosomal CpG island methylation"/>
    <property type="evidence" value="ECO:0007669"/>
    <property type="project" value="TreeGrafter"/>
</dbReference>
<protein>
    <recommendedName>
        <fullName evidence="1">DNA (cytosine-5-)-methyltransferase</fullName>
        <ecNumber evidence="1">2.1.1.37</ecNumber>
    </recommendedName>
</protein>
<dbReference type="PRINTS" id="PR00105">
    <property type="entry name" value="C5METTRFRASE"/>
</dbReference>
<accession>A0A809RNG2</accession>
<dbReference type="Gene3D" id="3.90.120.10">
    <property type="entry name" value="DNA Methylase, subunit A, domain 2"/>
    <property type="match status" value="1"/>
</dbReference>
<dbReference type="REBASE" id="374153">
    <property type="entry name" value="M.SspSGTMORF10590P"/>
</dbReference>
<comment type="catalytic activity">
    <reaction evidence="6">
        <text>a 2'-deoxycytidine in DNA + S-adenosyl-L-methionine = a 5-methyl-2'-deoxycytidine in DNA + S-adenosyl-L-homocysteine + H(+)</text>
        <dbReference type="Rhea" id="RHEA:13681"/>
        <dbReference type="Rhea" id="RHEA-COMP:11369"/>
        <dbReference type="Rhea" id="RHEA-COMP:11370"/>
        <dbReference type="ChEBI" id="CHEBI:15378"/>
        <dbReference type="ChEBI" id="CHEBI:57856"/>
        <dbReference type="ChEBI" id="CHEBI:59789"/>
        <dbReference type="ChEBI" id="CHEBI:85452"/>
        <dbReference type="ChEBI" id="CHEBI:85454"/>
        <dbReference type="EC" id="2.1.1.37"/>
    </reaction>
</comment>